<sequence>MGIQNFNAIFNSIDTACKGFVTTEQLHDYYSNMAYDAITFDQVEASVLHVCGYQAGGRISRDSFLAVLEEVSRRQSVEQQAYWDFQAFDYGATNRISLPDTLLLFREFHGERFSMKTWYDFIESRDEPPGANVFFDEIRMWLCCYPSGDPASEETITEEEERLYRQQQQHDLNNMDAVKKLMNNTEDMDDHRDYINYNAKRKLNKWKRNGLEAMLNDDGLEADDTMDEKQPKDHVTRNDLIEALEVKYDMLREKLLYEMAAKSSAIDGDQPEIFQQLCSQERQLRREGHFEEQVNTLPGSKVDLKATLTGLMGEVRIENDKQKTKMNEIRNNMKGQGISDKEIDLAIQTEYQKVIEGDTTCGATLVHLQRRYKEEKDGIFTWLRSTAGNSSVTMEYNRLSRQHLLLGEEGKFVGAAIAVGLAERPQQYKTSSESDWDRSRAERLAVIRLDARKGHKQLRSGRDMLDLNQASNSGAIGTQREIITEIVKKHSYEREALINMLQGRDSAVHKASAKRISMEQRNKRLKTLCNQHKSWRDNRNKDIDHDVLGKILQEAVGLCYENRLEEMRQKNNKLSEGDVNESILADLEQQQEVEVEMRLTDMRTKADSLDALLAILAKENKARVQEHFENVAFVILGKVEIREEDQDYMSALEKKYNAIREKVFTMALRDQYGSEWKRLADDKKKEEIRQKRREEKRLRGEGMYEDMESLIGPKSKTLPSLRKMVGEDKSEFGARFARQETTGQIEDEVPAERFIPTNHLADLIPRYDCEEESLLSWLHAEETSKIPKKIQRLRILRLKLEEFLVKMENKFEVAALCLGLFERIDASLHGRHSGDIERQKLLATRRVQIRQQRLLHHERYKKHRETSGKPNDGDLSGWQVALVSEVMLRHSEEREPLLQFLQDEGLEDLTDAASQISDEEKKARLAELHRKRIQLNLENPDDKEEHICVLEETVAIQAVCKKSDMEQSSMKQVSMEEVTVSLLTELQEEQDRELAKLLGMIGRLEEDDLKKRYENEEKQRRLESFENVFVILTQSKAHENELVKALEAKYNQLQECVLLDCLIHRSGKANWDKMSDREKQQKQVTLRQEVNSYRATGNTVGLWEALGNISSRETILALMGMMRNEFAVAVCSLEDPDVGLVVEKDSREEKCNPLIDIWQRFDDEKNNLLQALKGMEERDQELHIVRLQREYLLGCRDNSFSFAAILVGLAERQNPHGKPWLSGDRDRYSRLANHQMKVLSLGQKKPPEQKDEINKSNKKVSQMDNMIQMLERKHRDEHGLFHRLLMENANQEILDEVIVLSQQQRKERLAQLLAKREATPLDQQKEHWRLFMEALVVKRELCRERLTGDQKEEASDEVINQALFSDLLSRQNGESEEFFQQMADMTCEDLNELQAAVLQSRKVNAAENIAVVVFSPESTDGNTDTELLEALDGKFDALRDKLLAEALMKQLGEAEWKLLSEKERQKKLMELKLKERQLRRDGKFDELARLLGDAFEDQELLKKLMGESKEDQERKLKERLEKRRQRKAQGMSEEECDRLEQQDIEKDEAEERKRRRNILGDLQHAYEHEKDELLRRLREGEDKLSQEKERQLQLMKLKRDERRARQEDKFDSAALVIGMAKEREEKMKEDLEEERKRQMRLAKERLEAARRRKAAGQTEDDDTESEINIDTEDRIVLREAVTIAVDKRHQKERQLLIQILDESSDSPLRVKIRDMSEEQRKDKLAELQELRKLWRDGDLKDQEEQLEIFREAACIELESLMEKMRSEGHDLTEDDVKVHILSDLQQQQDSESRLLLADIQNKDPKTLQQIVQVQRMLQEKGWHDNVAFVLLGKSQKEADDQTESDEDPDKQLVDALEQKYDALREKLLEAALIKEIGEDEWNKLSDKDKQKKLVELKLRERKLREDGNLTEANQLYGDLTENNEILNALLVEDDRDEEQKMKDMMERKEELRKEREEQGLSTDDDTLNQMVKDEEEEKKKQRRRNVLENLQTMFEDEKDALMRSLRNQQDRIAQERERQLAVAKLRRDKNRMKQEEKLDSVALIFSMAHEAEEKQRQNIEADRQRMRALAKERLEARKRKKLDKKDNENLEDRLKADDEAAGIQELTQHAKDQNDGSATQGAILDFMDKRQSEERDLLMELFTSAKNDTKACQQVSKMSPEDLKMDLSKLEQERTKWREKSQQVALGFDESVVNKAVWDKYYKQVAESRRDQTRILTQAMVQRLELEERNLKANRPDMTDAEVKEELSVSLLADLQEKQATEIKAIQSLMQKQDSNGLQRLKRLQRTSRREGWYDSLTATLFQMSGVDGDEAALATFDKMKADMEQELEKEKEAFIENAKKKGSDIDIDAALKELERQQEAKRRAMNESLSQQQKSLRDKITARKLQAMNKEGEEIAAAQIILLAQDQEKAEVERIKSAKGKQSSLLQHRLEARRLERKRKAEEAKEEERPPSTPSSTTSSRPTTVDSRVMPPPFRMTREKTVVDVNVTDEEKNAVVSKLVREQTSLHKKITDTQKQQEEMLQRRLELRKGKRQEEAQQLFEIGERNKTTYQKSKEDEKSRQMELLKQRVQARRGRSRSPNPIAESPNTTASMDKSKKTK</sequence>
<feature type="compositionally biased region" description="Basic and acidic residues" evidence="2">
    <location>
        <begin position="2543"/>
        <end position="2567"/>
    </location>
</feature>
<feature type="region of interest" description="Disordered" evidence="2">
    <location>
        <begin position="2528"/>
        <end position="2600"/>
    </location>
</feature>
<feature type="region of interest" description="Disordered" evidence="2">
    <location>
        <begin position="1945"/>
        <end position="1984"/>
    </location>
</feature>
<dbReference type="SUPFAM" id="SSF47473">
    <property type="entry name" value="EF-hand"/>
    <property type="match status" value="1"/>
</dbReference>
<keyword evidence="1" id="KW-0175">Coiled coil</keyword>
<evidence type="ECO:0000313" key="4">
    <source>
        <dbReference type="Proteomes" id="UP000242188"/>
    </source>
</evidence>
<evidence type="ECO:0008006" key="5">
    <source>
        <dbReference type="Google" id="ProtNLM"/>
    </source>
</evidence>
<organism evidence="3 4">
    <name type="scientific">Mizuhopecten yessoensis</name>
    <name type="common">Japanese scallop</name>
    <name type="synonym">Patinopecten yessoensis</name>
    <dbReference type="NCBI Taxonomy" id="6573"/>
    <lineage>
        <taxon>Eukaryota</taxon>
        <taxon>Metazoa</taxon>
        <taxon>Spiralia</taxon>
        <taxon>Lophotrochozoa</taxon>
        <taxon>Mollusca</taxon>
        <taxon>Bivalvia</taxon>
        <taxon>Autobranchia</taxon>
        <taxon>Pteriomorphia</taxon>
        <taxon>Pectinida</taxon>
        <taxon>Pectinoidea</taxon>
        <taxon>Pectinidae</taxon>
        <taxon>Mizuhopecten</taxon>
    </lineage>
</organism>
<dbReference type="STRING" id="6573.A0A210PDZ9"/>
<evidence type="ECO:0000256" key="2">
    <source>
        <dbReference type="SAM" id="MobiDB-lite"/>
    </source>
</evidence>
<dbReference type="Proteomes" id="UP000242188">
    <property type="component" value="Unassembled WGS sequence"/>
</dbReference>
<feature type="region of interest" description="Disordered" evidence="2">
    <location>
        <begin position="2437"/>
        <end position="2482"/>
    </location>
</feature>
<dbReference type="EMBL" id="NEDP02076751">
    <property type="protein sequence ID" value="OWF34681.1"/>
    <property type="molecule type" value="Genomic_DNA"/>
</dbReference>
<feature type="coiled-coil region" evidence="1">
    <location>
        <begin position="2314"/>
        <end position="2375"/>
    </location>
</feature>
<dbReference type="OrthoDB" id="10072101at2759"/>
<feature type="region of interest" description="Disordered" evidence="2">
    <location>
        <begin position="1647"/>
        <end position="1667"/>
    </location>
</feature>
<keyword evidence="4" id="KW-1185">Reference proteome</keyword>
<feature type="compositionally biased region" description="Acidic residues" evidence="2">
    <location>
        <begin position="1658"/>
        <end position="1667"/>
    </location>
</feature>
<reference evidence="3 4" key="1">
    <citation type="journal article" date="2017" name="Nat. Ecol. Evol.">
        <title>Scallop genome provides insights into evolution of bilaterian karyotype and development.</title>
        <authorList>
            <person name="Wang S."/>
            <person name="Zhang J."/>
            <person name="Jiao W."/>
            <person name="Li J."/>
            <person name="Xun X."/>
            <person name="Sun Y."/>
            <person name="Guo X."/>
            <person name="Huan P."/>
            <person name="Dong B."/>
            <person name="Zhang L."/>
            <person name="Hu X."/>
            <person name="Sun X."/>
            <person name="Wang J."/>
            <person name="Zhao C."/>
            <person name="Wang Y."/>
            <person name="Wang D."/>
            <person name="Huang X."/>
            <person name="Wang R."/>
            <person name="Lv J."/>
            <person name="Li Y."/>
            <person name="Zhang Z."/>
            <person name="Liu B."/>
            <person name="Lu W."/>
            <person name="Hui Y."/>
            <person name="Liang J."/>
            <person name="Zhou Z."/>
            <person name="Hou R."/>
            <person name="Li X."/>
            <person name="Liu Y."/>
            <person name="Li H."/>
            <person name="Ning X."/>
            <person name="Lin Y."/>
            <person name="Zhao L."/>
            <person name="Xing Q."/>
            <person name="Dou J."/>
            <person name="Li Y."/>
            <person name="Mao J."/>
            <person name="Guo H."/>
            <person name="Dou H."/>
            <person name="Li T."/>
            <person name="Mu C."/>
            <person name="Jiang W."/>
            <person name="Fu Q."/>
            <person name="Fu X."/>
            <person name="Miao Y."/>
            <person name="Liu J."/>
            <person name="Yu Q."/>
            <person name="Li R."/>
            <person name="Liao H."/>
            <person name="Li X."/>
            <person name="Kong Y."/>
            <person name="Jiang Z."/>
            <person name="Chourrout D."/>
            <person name="Li R."/>
            <person name="Bao Z."/>
        </authorList>
    </citation>
    <scope>NUCLEOTIDE SEQUENCE [LARGE SCALE GENOMIC DNA]</scope>
    <source>
        <strain evidence="3 4">PY_sf001</strain>
    </source>
</reference>
<evidence type="ECO:0000313" key="3">
    <source>
        <dbReference type="EMBL" id="OWF34681.1"/>
    </source>
</evidence>
<feature type="region of interest" description="Disordered" evidence="2">
    <location>
        <begin position="1521"/>
        <end position="1551"/>
    </location>
</feature>
<dbReference type="InterPro" id="IPR011992">
    <property type="entry name" value="EF-hand-dom_pair"/>
</dbReference>
<comment type="caution">
    <text evidence="3">The sequence shown here is derived from an EMBL/GenBank/DDBJ whole genome shotgun (WGS) entry which is preliminary data.</text>
</comment>
<name>A0A210PDZ9_MIZYE</name>
<accession>A0A210PDZ9</accession>
<gene>
    <name evidence="3" type="ORF">KP79_PYT11450</name>
</gene>
<feature type="compositionally biased region" description="Basic and acidic residues" evidence="2">
    <location>
        <begin position="2437"/>
        <end position="2451"/>
    </location>
</feature>
<feature type="compositionally biased region" description="Basic and acidic residues" evidence="2">
    <location>
        <begin position="1945"/>
        <end position="1958"/>
    </location>
</feature>
<evidence type="ECO:0000256" key="1">
    <source>
        <dbReference type="SAM" id="Coils"/>
    </source>
</evidence>
<protein>
    <recommendedName>
        <fullName evidence="5">Trichohyalin</fullName>
    </recommendedName>
</protein>
<feature type="compositionally biased region" description="Basic and acidic residues" evidence="2">
    <location>
        <begin position="1538"/>
        <end position="1551"/>
    </location>
</feature>
<feature type="compositionally biased region" description="Low complexity" evidence="2">
    <location>
        <begin position="2455"/>
        <end position="2465"/>
    </location>
</feature>
<proteinExistence type="predicted"/>
<feature type="coiled-coil region" evidence="1">
    <location>
        <begin position="2049"/>
        <end position="2093"/>
    </location>
</feature>